<gene>
    <name evidence="4" type="ORF">ECRASSUSDP1_LOCUS4912</name>
</gene>
<comment type="similarity">
    <text evidence="1">Belongs to the WSCD family.</text>
</comment>
<evidence type="ECO:0000313" key="4">
    <source>
        <dbReference type="EMBL" id="CAI2363576.1"/>
    </source>
</evidence>
<dbReference type="EMBL" id="CAMPGE010004731">
    <property type="protein sequence ID" value="CAI2363576.1"/>
    <property type="molecule type" value="Genomic_DNA"/>
</dbReference>
<feature type="compositionally biased region" description="Basic and acidic residues" evidence="2">
    <location>
        <begin position="35"/>
        <end position="64"/>
    </location>
</feature>
<dbReference type="Pfam" id="PF00685">
    <property type="entry name" value="Sulfotransfer_1"/>
    <property type="match status" value="1"/>
</dbReference>
<feature type="compositionally biased region" description="Basic residues" evidence="2">
    <location>
        <begin position="65"/>
        <end position="75"/>
    </location>
</feature>
<feature type="domain" description="Sulfotransferase" evidence="3">
    <location>
        <begin position="108"/>
        <end position="299"/>
    </location>
</feature>
<keyword evidence="5" id="KW-1185">Reference proteome</keyword>
<comment type="caution">
    <text evidence="4">The sequence shown here is derived from an EMBL/GenBank/DDBJ whole genome shotgun (WGS) entry which is preliminary data.</text>
</comment>
<protein>
    <recommendedName>
        <fullName evidence="3">Sulfotransferase domain-containing protein</fullName>
    </recommendedName>
</protein>
<dbReference type="GO" id="GO:0008146">
    <property type="term" value="F:sulfotransferase activity"/>
    <property type="evidence" value="ECO:0007669"/>
    <property type="project" value="InterPro"/>
</dbReference>
<proteinExistence type="inferred from homology"/>
<dbReference type="AlphaFoldDB" id="A0AAD1U7N1"/>
<evidence type="ECO:0000256" key="2">
    <source>
        <dbReference type="SAM" id="MobiDB-lite"/>
    </source>
</evidence>
<sequence length="465" mass="53557">MESYEEEGNEGATQCLSDEDCRLEIDSVGFGSAHPESEEIKSVPEVHTAEEVKVVARSSEEEAKKKPKFNKKHRSSQNPTYSLYLQEFTSIPKYLEEPKYLSKNDFEKVVLTSYPRSGNTLLRKYLEDITGIITGSDCDVKRRLNSDLVEMGMSGEGRTNHSIWVAKSHYPERYGASKFMANKCILLVRNPLDAIISLFNMIATGTHNCSMSEEDFTSFNDYFDMFVSQEIAVWRDFHSYWIDPEPDIPTYVVRYEDLLQKPEETLTELFSFLLNQNDLSGTLIEHLIKKHTSRGVKKQVYKPRVGKVNANKSKYTKDQLSQIKKLAGQMIRRMGYLETENELDKTDTGFFSDDEEVDASKDYECDSLFRGNSLRDVTMRYRYHEFNRNTLGEVCSSEHKYKVETKTDIPEVQINYSNDLIRQKSARDPSGRGSKLFREVLRGNVTAVDPDGNIVRRPRGFRKPI</sequence>
<dbReference type="InterPro" id="IPR027417">
    <property type="entry name" value="P-loop_NTPase"/>
</dbReference>
<evidence type="ECO:0000313" key="5">
    <source>
        <dbReference type="Proteomes" id="UP001295684"/>
    </source>
</evidence>
<dbReference type="InterPro" id="IPR000863">
    <property type="entry name" value="Sulfotransferase_dom"/>
</dbReference>
<dbReference type="SUPFAM" id="SSF52540">
    <property type="entry name" value="P-loop containing nucleoside triphosphate hydrolases"/>
    <property type="match status" value="1"/>
</dbReference>
<organism evidence="4 5">
    <name type="scientific">Euplotes crassus</name>
    <dbReference type="NCBI Taxonomy" id="5936"/>
    <lineage>
        <taxon>Eukaryota</taxon>
        <taxon>Sar</taxon>
        <taxon>Alveolata</taxon>
        <taxon>Ciliophora</taxon>
        <taxon>Intramacronucleata</taxon>
        <taxon>Spirotrichea</taxon>
        <taxon>Hypotrichia</taxon>
        <taxon>Euplotida</taxon>
        <taxon>Euplotidae</taxon>
        <taxon>Moneuplotes</taxon>
    </lineage>
</organism>
<evidence type="ECO:0000259" key="3">
    <source>
        <dbReference type="Pfam" id="PF00685"/>
    </source>
</evidence>
<feature type="region of interest" description="Disordered" evidence="2">
    <location>
        <begin position="28"/>
        <end position="77"/>
    </location>
</feature>
<accession>A0AAD1U7N1</accession>
<dbReference type="Gene3D" id="3.40.50.300">
    <property type="entry name" value="P-loop containing nucleotide triphosphate hydrolases"/>
    <property type="match status" value="1"/>
</dbReference>
<dbReference type="Proteomes" id="UP001295684">
    <property type="component" value="Unassembled WGS sequence"/>
</dbReference>
<dbReference type="PANTHER" id="PTHR45964">
    <property type="entry name" value="WSCD FAMILY MEMBER CG9164"/>
    <property type="match status" value="1"/>
</dbReference>
<reference evidence="4" key="1">
    <citation type="submission" date="2023-07" db="EMBL/GenBank/DDBJ databases">
        <authorList>
            <consortium name="AG Swart"/>
            <person name="Singh M."/>
            <person name="Singh A."/>
            <person name="Seah K."/>
            <person name="Emmerich C."/>
        </authorList>
    </citation>
    <scope>NUCLEOTIDE SEQUENCE</scope>
    <source>
        <strain evidence="4">DP1</strain>
    </source>
</reference>
<dbReference type="PANTHER" id="PTHR45964:SF5">
    <property type="entry name" value="WSCD FAMILY MEMBER CG9164"/>
    <property type="match status" value="1"/>
</dbReference>
<evidence type="ECO:0000256" key="1">
    <source>
        <dbReference type="ARBA" id="ARBA00010236"/>
    </source>
</evidence>
<dbReference type="InterPro" id="IPR051589">
    <property type="entry name" value="Sialate-O-sulfotransferase"/>
</dbReference>
<name>A0AAD1U7N1_EUPCR</name>